<comment type="caution">
    <text evidence="1">The sequence shown here is derived from an EMBL/GenBank/DDBJ whole genome shotgun (WGS) entry which is preliminary data.</text>
</comment>
<proteinExistence type="predicted"/>
<evidence type="ECO:0000313" key="2">
    <source>
        <dbReference type="Proteomes" id="UP001497680"/>
    </source>
</evidence>
<dbReference type="Proteomes" id="UP001497680">
    <property type="component" value="Unassembled WGS sequence"/>
</dbReference>
<evidence type="ECO:0000313" key="1">
    <source>
        <dbReference type="EMBL" id="KAI6081727.1"/>
    </source>
</evidence>
<accession>A0ACC0CMW2</accession>
<reference evidence="1 2" key="1">
    <citation type="journal article" date="2022" name="New Phytol.">
        <title>Ecological generalism drives hyperdiversity of secondary metabolite gene clusters in xylarialean endophytes.</title>
        <authorList>
            <person name="Franco M.E.E."/>
            <person name="Wisecaver J.H."/>
            <person name="Arnold A.E."/>
            <person name="Ju Y.M."/>
            <person name="Slot J.C."/>
            <person name="Ahrendt S."/>
            <person name="Moore L.P."/>
            <person name="Eastman K.E."/>
            <person name="Scott K."/>
            <person name="Konkel Z."/>
            <person name="Mondo S.J."/>
            <person name="Kuo A."/>
            <person name="Hayes R.D."/>
            <person name="Haridas S."/>
            <person name="Andreopoulos B."/>
            <person name="Riley R."/>
            <person name="LaButti K."/>
            <person name="Pangilinan J."/>
            <person name="Lipzen A."/>
            <person name="Amirebrahimi M."/>
            <person name="Yan J."/>
            <person name="Adam C."/>
            <person name="Keymanesh K."/>
            <person name="Ng V."/>
            <person name="Louie K."/>
            <person name="Northen T."/>
            <person name="Drula E."/>
            <person name="Henrissat B."/>
            <person name="Hsieh H.M."/>
            <person name="Youens-Clark K."/>
            <person name="Lutzoni F."/>
            <person name="Miadlikowska J."/>
            <person name="Eastwood D.C."/>
            <person name="Hamelin R.C."/>
            <person name="Grigoriev I.V."/>
            <person name="U'Ren J.M."/>
        </authorList>
    </citation>
    <scope>NUCLEOTIDE SEQUENCE [LARGE SCALE GENOMIC DNA]</scope>
    <source>
        <strain evidence="1 2">ER1909</strain>
    </source>
</reference>
<name>A0ACC0CMW2_9PEZI</name>
<dbReference type="EMBL" id="MU394387">
    <property type="protein sequence ID" value="KAI6081727.1"/>
    <property type="molecule type" value="Genomic_DNA"/>
</dbReference>
<gene>
    <name evidence="1" type="ORF">F4821DRAFT_18123</name>
</gene>
<protein>
    <submittedName>
        <fullName evidence="1">Fungal-specific transcription factor</fullName>
    </submittedName>
</protein>
<organism evidence="1 2">
    <name type="scientific">Hypoxylon rubiginosum</name>
    <dbReference type="NCBI Taxonomy" id="110542"/>
    <lineage>
        <taxon>Eukaryota</taxon>
        <taxon>Fungi</taxon>
        <taxon>Dikarya</taxon>
        <taxon>Ascomycota</taxon>
        <taxon>Pezizomycotina</taxon>
        <taxon>Sordariomycetes</taxon>
        <taxon>Xylariomycetidae</taxon>
        <taxon>Xylariales</taxon>
        <taxon>Hypoxylaceae</taxon>
        <taxon>Hypoxylon</taxon>
    </lineage>
</organism>
<keyword evidence="2" id="KW-1185">Reference proteome</keyword>
<sequence>MSTAHQAPASTESLLPTHGQEQGDATSRPRSTNPNRRREKPQLSCNSCRRRKLRCDRQHPSCSCCTLRGQICTYVEKQSLEMPAKTPETTTAVPSLHNRIVYLERLVKSLVPSSQAAGDQAGSVHPLDSGRIRDPISHSPVDTTIEERSECGSMRLSASEVRYVGGDHWAAILESIADLKDHFDQEENLRLATSPDHVQDDDGRNPVGKPSSPHALLLYGCRRATSRAEILAGLPPKSAVDRYVSRFFNRLDLVASSAVHGPTFVREYEAFWANPDSEPRILWVGLLFSMICLALLSSDATDSSSSSEAEQLQINMYREKIVQCLIIGEYTNLSPYGLETLINYVYVEFMMGIDAGKDIWFLLALEVNLAMRMGYHRDPSHFPGISPLQAEMRRRLWTTVLLGDTLIAGQMGMPCMISAAQYDTAEPRNLNDDDLHEDMTELPPSRPETEHTTTLGIIARRRILVALGHVSAITASIKSPSYAEVMQVDSIFQQAIANIPPPLRVNSIAISVTDPPSIIMARLFLSHLYLKGEIMLHRRFLYMDSTSQEEYTFIYSRKACLDASLRSLEIQDVLDREVYSGGLLHTMRFRVGSLMNHHFLTATMILCSLLHRRQTLGRQEEILTALRTTRMIWMRKSSTSREAKKAAETISIVLARAIDGSVDGGDLKMDSASNSENTHNISLVGPSTSCKTSNNSSVSRDSQGAFNELGLYSPDSFIMPSVLGTSTPLGHPGQTFEFDFNNTEMINTMQDWIITPGTNWQ</sequence>